<dbReference type="OrthoDB" id="6023725at2"/>
<dbReference type="AlphaFoldDB" id="A0A2G4YTJ5"/>
<proteinExistence type="predicted"/>
<evidence type="ECO:0000313" key="1">
    <source>
        <dbReference type="EMBL" id="PHZ84766.1"/>
    </source>
</evidence>
<dbReference type="InParanoid" id="A0A2G4YTJ5"/>
<evidence type="ECO:0000313" key="2">
    <source>
        <dbReference type="Proteomes" id="UP000229730"/>
    </source>
</evidence>
<organism evidence="1 2">
    <name type="scientific">Paremcibacter congregatus</name>
    <dbReference type="NCBI Taxonomy" id="2043170"/>
    <lineage>
        <taxon>Bacteria</taxon>
        <taxon>Pseudomonadati</taxon>
        <taxon>Pseudomonadota</taxon>
        <taxon>Alphaproteobacteria</taxon>
        <taxon>Emcibacterales</taxon>
        <taxon>Emcibacteraceae</taxon>
        <taxon>Paremcibacter</taxon>
    </lineage>
</organism>
<dbReference type="Proteomes" id="UP000229730">
    <property type="component" value="Unassembled WGS sequence"/>
</dbReference>
<name>A0A2G4YTJ5_9PROT</name>
<sequence>MHQLTIAITFFGCLFFTDYSISETENSQFFVFVGEKIHLSRDASPEGALSFDEQFSAKYKIIKPYKGSYSGTEIEFTVFDHYGIPAFSKYKYVLLYVVLHEGKYYHSKYMFSPLYKTSTGKWAGPYDVSAYAHSFNKNTNIKPKVIDFSAPVEIDISDMGEAQVERWYPKPYYKIKGNKALAVYGNYIDELFLLKQNGVLKAREQFQEYDFRSDNRE</sequence>
<comment type="caution">
    <text evidence="1">The sequence shown here is derived from an EMBL/GenBank/DDBJ whole genome shotgun (WGS) entry which is preliminary data.</text>
</comment>
<dbReference type="RefSeq" id="WP_099473102.1">
    <property type="nucleotide sequence ID" value="NZ_CP041025.1"/>
</dbReference>
<protein>
    <submittedName>
        <fullName evidence="1">Uncharacterized protein</fullName>
    </submittedName>
</protein>
<gene>
    <name evidence="1" type="ORF">CRD36_10810</name>
</gene>
<reference evidence="1 2" key="1">
    <citation type="submission" date="2017-10" db="EMBL/GenBank/DDBJ databases">
        <title>Frigbacter circumglobatus gen. nov. sp. nov., isolated from sediment cultured in situ.</title>
        <authorList>
            <person name="Zhao Z."/>
        </authorList>
    </citation>
    <scope>NUCLEOTIDE SEQUENCE [LARGE SCALE GENOMIC DNA]</scope>
    <source>
        <strain evidence="1 2">ZYL</strain>
    </source>
</reference>
<dbReference type="EMBL" id="PDEM01000023">
    <property type="protein sequence ID" value="PHZ84766.1"/>
    <property type="molecule type" value="Genomic_DNA"/>
</dbReference>
<keyword evidence="2" id="KW-1185">Reference proteome</keyword>
<accession>A0A2G4YTJ5</accession>